<dbReference type="EMBL" id="JBEUKS010000006">
    <property type="protein sequence ID" value="MFC1440420.1"/>
    <property type="molecule type" value="Genomic_DNA"/>
</dbReference>
<dbReference type="InterPro" id="IPR051448">
    <property type="entry name" value="CdaR-like_regulators"/>
</dbReference>
<dbReference type="Proteomes" id="UP001592581">
    <property type="component" value="Unassembled WGS sequence"/>
</dbReference>
<feature type="domain" description="PucR C-terminal helix-turn-helix" evidence="2">
    <location>
        <begin position="437"/>
        <end position="494"/>
    </location>
</feature>
<dbReference type="InterPro" id="IPR012914">
    <property type="entry name" value="PucR_dom"/>
</dbReference>
<name>A0ABV6XQA4_9ACTN</name>
<proteinExistence type="predicted"/>
<dbReference type="InterPro" id="IPR042070">
    <property type="entry name" value="PucR_C-HTH_sf"/>
</dbReference>
<sequence length="508" mass="52257">MIVGDLLRLEDLDLGLAWGTDELLERRVTGVTSTDLQDPARYLRPGELVLTGLVWWRPDARPGAELRFTTALRSAGVAALLAGEGIHGEVPPALVDACRTHGIPLLAVPSGTSFRAVTDRVYLRLWGGLQAEAEQPGALPGDVRRELAALLETGAPLAEVLTRAVALVGLPPCAVVSGSGRVVAAVAGADLGAASVPIGAEGASPFDGWQLTGGSGPMLRDLAELLAPLAASARAEAAARRTAAARLFDTLGGDGGGGTGSSSGGGAARPAEALAACGLPAGAPLTLVTARIDHAPTVWAVDALAEALLSLGVPFTAGTDDSGDATALTTGPLAGLPEQLARLQSRLPDRQTLRMALCAAPEPGGAGAPAGSWEAGLRTARVRARHALAGAAPFADADALDSLPGLLAGLPPEVTAAFHDRLLAPLLEQDARTTVSLLDTLAVFLEHDASWARTARRLHIHVNTVHYRVRRIEQLTGRDLSDFADQTDLRAALLCAPQPVGGLGWRHD</sequence>
<dbReference type="Gene3D" id="1.10.10.2840">
    <property type="entry name" value="PucR C-terminal helix-turn-helix domain"/>
    <property type="match status" value="1"/>
</dbReference>
<reference evidence="3 4" key="1">
    <citation type="submission" date="2024-06" db="EMBL/GenBank/DDBJ databases">
        <authorList>
            <person name="Lee S.D."/>
        </authorList>
    </citation>
    <scope>NUCLEOTIDE SEQUENCE [LARGE SCALE GENOMIC DNA]</scope>
    <source>
        <strain evidence="3 4">N1-10</strain>
    </source>
</reference>
<organism evidence="3 4">
    <name type="scientific">Streptacidiphilus jeojiensis</name>
    <dbReference type="NCBI Taxonomy" id="3229225"/>
    <lineage>
        <taxon>Bacteria</taxon>
        <taxon>Bacillati</taxon>
        <taxon>Actinomycetota</taxon>
        <taxon>Actinomycetes</taxon>
        <taxon>Kitasatosporales</taxon>
        <taxon>Streptomycetaceae</taxon>
        <taxon>Streptacidiphilus</taxon>
    </lineage>
</organism>
<protein>
    <submittedName>
        <fullName evidence="3">Helix-turn-helix domain-containing protein</fullName>
    </submittedName>
</protein>
<evidence type="ECO:0000313" key="3">
    <source>
        <dbReference type="EMBL" id="MFC1440420.1"/>
    </source>
</evidence>
<comment type="caution">
    <text evidence="3">The sequence shown here is derived from an EMBL/GenBank/DDBJ whole genome shotgun (WGS) entry which is preliminary data.</text>
</comment>
<dbReference type="PANTHER" id="PTHR33744">
    <property type="entry name" value="CARBOHYDRATE DIACID REGULATOR"/>
    <property type="match status" value="1"/>
</dbReference>
<feature type="domain" description="Purine catabolism PurC-like" evidence="1">
    <location>
        <begin position="6"/>
        <end position="122"/>
    </location>
</feature>
<dbReference type="RefSeq" id="WP_380565913.1">
    <property type="nucleotide sequence ID" value="NZ_JBEUKS010000006.1"/>
</dbReference>
<evidence type="ECO:0000259" key="2">
    <source>
        <dbReference type="Pfam" id="PF13556"/>
    </source>
</evidence>
<gene>
    <name evidence="3" type="ORF">ABUW04_19375</name>
</gene>
<evidence type="ECO:0000259" key="1">
    <source>
        <dbReference type="Pfam" id="PF07905"/>
    </source>
</evidence>
<dbReference type="Pfam" id="PF13556">
    <property type="entry name" value="HTH_30"/>
    <property type="match status" value="1"/>
</dbReference>
<keyword evidence="4" id="KW-1185">Reference proteome</keyword>
<evidence type="ECO:0000313" key="4">
    <source>
        <dbReference type="Proteomes" id="UP001592581"/>
    </source>
</evidence>
<dbReference type="InterPro" id="IPR025736">
    <property type="entry name" value="PucR_C-HTH_dom"/>
</dbReference>
<dbReference type="PANTHER" id="PTHR33744:SF17">
    <property type="entry name" value="CONSERVED PROTEIN"/>
    <property type="match status" value="1"/>
</dbReference>
<accession>A0ABV6XQA4</accession>
<dbReference type="Pfam" id="PF07905">
    <property type="entry name" value="PucR"/>
    <property type="match status" value="1"/>
</dbReference>